<dbReference type="Gene3D" id="1.20.58.340">
    <property type="entry name" value="Magnesium transport protein CorA, transmembrane region"/>
    <property type="match status" value="1"/>
</dbReference>
<dbReference type="InterPro" id="IPR045863">
    <property type="entry name" value="CorA_TM1_TM2"/>
</dbReference>
<evidence type="ECO:0000256" key="4">
    <source>
        <dbReference type="ARBA" id="ARBA00023136"/>
    </source>
</evidence>
<name>A0A8H5YJF0_9HYPO</name>
<comment type="caution">
    <text evidence="8">The sequence shown here is derived from an EMBL/GenBank/DDBJ whole genome shotgun (WGS) entry which is preliminary data.</text>
</comment>
<feature type="compositionally biased region" description="Basic and acidic residues" evidence="5">
    <location>
        <begin position="1027"/>
        <end position="1048"/>
    </location>
</feature>
<reference evidence="8 9" key="1">
    <citation type="submission" date="2020-05" db="EMBL/GenBank/DDBJ databases">
        <title>Identification and distribution of gene clusters putatively required for synthesis of sphingolipid metabolism inhibitors in phylogenetically diverse species of the filamentous fungus Fusarium.</title>
        <authorList>
            <person name="Kim H.-S."/>
            <person name="Busman M."/>
            <person name="Brown D.W."/>
            <person name="Divon H."/>
            <person name="Uhlig S."/>
            <person name="Proctor R.H."/>
        </authorList>
    </citation>
    <scope>NUCLEOTIDE SEQUENCE [LARGE SCALE GENOMIC DNA]</scope>
    <source>
        <strain evidence="8 9">NRRL 26131</strain>
    </source>
</reference>
<dbReference type="InterPro" id="IPR011990">
    <property type="entry name" value="TPR-like_helical_dom_sf"/>
</dbReference>
<dbReference type="Pfam" id="PF01544">
    <property type="entry name" value="CorA"/>
    <property type="match status" value="1"/>
</dbReference>
<sequence length="1518" mass="169380">MADTDEAIENAKIAIRANPTNVKCLTELSNLLNDRYVSTGILVDLDTSILLTKQAIDAITGDDAELAECSNNLSYRLQDRFMVTEDNSDLGDAIKMSQKAVELTASGNARYLSNLAASLKTRFSVTEDLKDLEDGIALAKQAVNVTASDDPELPKWLNNLGNHLSNRHLVTSSLEDLQEAISLNRRAAASASDATMRALFLNNLSAKLDLNAEATGMSIDYDEAIEWAKEAITLTPEGHPDQAKWLNNLATHLLEKFDRSWDLNDLQDAINAASRAADLTPNGPTKALYLDSVADGLNRKYDKMGLLADLEEAIHMTEMALEMLPSYHSKRPQILSTLADLFSNRYLRKETIQDLDRAIELSREAANAKSDNHPYKAIYLDRLAMQLNLRSSISRTDPRLWKDLEESIQLERKAIAITVGNRPTWSFKNNLQAMLVIKYGMTKDQAILDECTQIQREALDEVPEGHQYRAEMLTSLGYRLRDSAKESSNLEKASECFLEALQNNNAPAISRVRAGSALLQSCPDKQKAYEAAQVITGLLPQLIARSHETSDKQHAAGSRAGMTCSAAAAALQADRPVFESLQVLELGRGVLAKYSEEMLLAPLQLDQLSAEQAKTYMQLRDELKESNAPALVDMGSSFQNHISGLNKRYDLAKELEELIVEIRKLPGFEDLWTAPTEAEILDTAKYGPIVVINVSRARCDALLIEKHRMRSLTLPNITNDLYQFARKGDFGSSKVLEWMWNNITQPVLDALGYFQPPGEGAWPHVWWIPTGLLTLFPLHAAGYHQKESSETVFDRVVSSYSSSIRAIMRSRHKNLSSLFSSKAVPRALLVGMQHTPESGSLPYASKEIDIVQKLCESAGLETVTPGQCKEEVSKCLLDCTVFHFAGHGYTDEDDPSNSHLRLRDWKDDPFRVADLQQMNLREQAPFLAYLSACGTGQMKRHNLVDESIHLISAYQLAGFRHVIGTLWKVSDQCCVDIGRTTYETMGDLGFSDESVSWGLHQASRELRDKWVKEQKQGKLSAARRGPVSKDDSGDGVEGKKDCKDENGRDIVSVEEEPEVGEQLQWAPYVHFDYTTAASEPERIDVSENKLSELIKTAPPASTRFVCVENISPGIIISLGEKLDIDPLFFADYIHVGFENPEESSPPPSLATLPSVIATRDHIHLHCQKVIALEGTDEELKHVPYALKTESNVPRNVRRLVTLPGGRLALSQTCCSFIIRTFGDIRICLFLVDPPVTSVIQSVDGGRTSKYQASVSHGGFEDFRAPESFSSFRKSPSSETWDKTSMMENIVHYLRASPPPGLDLKSPSILGIGYYPIYITLSEWNIYTYLTSRCSKYYEYSDQVKTGRMHDEVLVDLQRWRRRSKSSHQKLNILGEVISSHIQREDDMEVWSGVLKDINALRDQLHDYSQSLEQMVMVATSLVQLLDSRRSILEAINTKRLTFLALVFVPLAWVSSLFSMSDGYSPGHDLFWVYFATALPVLAVVLLLSALPYGKIAMAAESYKARARNHGMRILGEPV</sequence>
<dbReference type="EMBL" id="JAAQPF010000145">
    <property type="protein sequence ID" value="KAF5713675.1"/>
    <property type="molecule type" value="Genomic_DNA"/>
</dbReference>
<feature type="transmembrane region" description="Helical" evidence="6">
    <location>
        <begin position="1470"/>
        <end position="1493"/>
    </location>
</feature>
<gene>
    <name evidence="8" type="ORF">FGLOB1_3893</name>
</gene>
<dbReference type="SUPFAM" id="SSF81901">
    <property type="entry name" value="HCP-like"/>
    <property type="match status" value="1"/>
</dbReference>
<evidence type="ECO:0000256" key="3">
    <source>
        <dbReference type="ARBA" id="ARBA00022989"/>
    </source>
</evidence>
<feature type="region of interest" description="Disordered" evidence="5">
    <location>
        <begin position="1015"/>
        <end position="1051"/>
    </location>
</feature>
<dbReference type="Gene3D" id="1.25.40.10">
    <property type="entry name" value="Tetratricopeptide repeat domain"/>
    <property type="match status" value="2"/>
</dbReference>
<dbReference type="GO" id="GO:0046873">
    <property type="term" value="F:metal ion transmembrane transporter activity"/>
    <property type="evidence" value="ECO:0007669"/>
    <property type="project" value="InterPro"/>
</dbReference>
<organism evidence="8 9">
    <name type="scientific">Fusarium globosum</name>
    <dbReference type="NCBI Taxonomy" id="78864"/>
    <lineage>
        <taxon>Eukaryota</taxon>
        <taxon>Fungi</taxon>
        <taxon>Dikarya</taxon>
        <taxon>Ascomycota</taxon>
        <taxon>Pezizomycotina</taxon>
        <taxon>Sordariomycetes</taxon>
        <taxon>Hypocreomycetidae</taxon>
        <taxon>Hypocreales</taxon>
        <taxon>Nectriaceae</taxon>
        <taxon>Fusarium</taxon>
        <taxon>Fusarium fujikuroi species complex</taxon>
    </lineage>
</organism>
<dbReference type="GO" id="GO:0016020">
    <property type="term" value="C:membrane"/>
    <property type="evidence" value="ECO:0007669"/>
    <property type="project" value="UniProtKB-SubCell"/>
</dbReference>
<comment type="subcellular location">
    <subcellularLocation>
        <location evidence="1">Membrane</location>
        <topology evidence="1">Multi-pass membrane protein</topology>
    </subcellularLocation>
</comment>
<evidence type="ECO:0000256" key="6">
    <source>
        <dbReference type="SAM" id="Phobius"/>
    </source>
</evidence>
<dbReference type="Pfam" id="PF12770">
    <property type="entry name" value="CHAT"/>
    <property type="match status" value="1"/>
</dbReference>
<evidence type="ECO:0000313" key="9">
    <source>
        <dbReference type="Proteomes" id="UP000532311"/>
    </source>
</evidence>
<dbReference type="Proteomes" id="UP000532311">
    <property type="component" value="Unassembled WGS sequence"/>
</dbReference>
<evidence type="ECO:0000259" key="7">
    <source>
        <dbReference type="Pfam" id="PF12770"/>
    </source>
</evidence>
<keyword evidence="4 6" id="KW-0472">Membrane</keyword>
<keyword evidence="2 6" id="KW-0812">Transmembrane</keyword>
<evidence type="ECO:0000256" key="1">
    <source>
        <dbReference type="ARBA" id="ARBA00004141"/>
    </source>
</evidence>
<dbReference type="InterPro" id="IPR002523">
    <property type="entry name" value="MgTranspt_CorA/ZnTranspt_ZntB"/>
</dbReference>
<evidence type="ECO:0000256" key="2">
    <source>
        <dbReference type="ARBA" id="ARBA00022692"/>
    </source>
</evidence>
<dbReference type="SUPFAM" id="SSF144083">
    <property type="entry name" value="Magnesium transport protein CorA, transmembrane region"/>
    <property type="match status" value="1"/>
</dbReference>
<dbReference type="InterPro" id="IPR024983">
    <property type="entry name" value="CHAT_dom"/>
</dbReference>
<keyword evidence="9" id="KW-1185">Reference proteome</keyword>
<evidence type="ECO:0000256" key="5">
    <source>
        <dbReference type="SAM" id="MobiDB-lite"/>
    </source>
</evidence>
<proteinExistence type="predicted"/>
<protein>
    <recommendedName>
        <fullName evidence="7">CHAT domain-containing protein</fullName>
    </recommendedName>
</protein>
<feature type="transmembrane region" description="Helical" evidence="6">
    <location>
        <begin position="1440"/>
        <end position="1458"/>
    </location>
</feature>
<evidence type="ECO:0000313" key="8">
    <source>
        <dbReference type="EMBL" id="KAF5713675.1"/>
    </source>
</evidence>
<keyword evidence="3 6" id="KW-1133">Transmembrane helix</keyword>
<accession>A0A8H5YJF0</accession>
<feature type="domain" description="CHAT" evidence="7">
    <location>
        <begin position="734"/>
        <end position="1009"/>
    </location>
</feature>
<dbReference type="SUPFAM" id="SSF48452">
    <property type="entry name" value="TPR-like"/>
    <property type="match status" value="1"/>
</dbReference>